<dbReference type="PANTHER" id="PTHR24235:SF12">
    <property type="entry name" value="G-PROTEIN COUPLED RECEPTORS FAMILY 1 PROFILE DOMAIN-CONTAINING PROTEIN"/>
    <property type="match status" value="1"/>
</dbReference>
<dbReference type="SUPFAM" id="SSF81321">
    <property type="entry name" value="Family A G protein-coupled receptor-like"/>
    <property type="match status" value="1"/>
</dbReference>
<keyword evidence="6" id="KW-0472">Membrane</keyword>
<evidence type="ECO:0000256" key="8">
    <source>
        <dbReference type="ARBA" id="ARBA00023224"/>
    </source>
</evidence>
<dbReference type="InterPro" id="IPR017452">
    <property type="entry name" value="GPCR_Rhodpsn_7TM"/>
</dbReference>
<proteinExistence type="inferred from homology"/>
<organism evidence="10 11">
    <name type="scientific">Sarcoptes scabiei</name>
    <name type="common">Itch mite</name>
    <name type="synonym">Acarus scabiei</name>
    <dbReference type="NCBI Taxonomy" id="52283"/>
    <lineage>
        <taxon>Eukaryota</taxon>
        <taxon>Metazoa</taxon>
        <taxon>Ecdysozoa</taxon>
        <taxon>Arthropoda</taxon>
        <taxon>Chelicerata</taxon>
        <taxon>Arachnida</taxon>
        <taxon>Acari</taxon>
        <taxon>Acariformes</taxon>
        <taxon>Sarcoptiformes</taxon>
        <taxon>Astigmata</taxon>
        <taxon>Psoroptidia</taxon>
        <taxon>Sarcoptoidea</taxon>
        <taxon>Sarcoptidae</taxon>
        <taxon>Sarcoptinae</taxon>
        <taxon>Sarcoptes</taxon>
    </lineage>
</organism>
<comment type="caution">
    <text evidence="10">The sequence shown here is derived from an EMBL/GenBank/DDBJ whole genome shotgun (WGS) entry which is preliminary data.</text>
</comment>
<sequence length="113" mass="12829">MDRIKKKKIISFPFEFGSEIYQTKNYGLDEYFKISIYIIAILASLFGNSAVVICIFLKRSLRITVNLYLANLAVADILICVCCMWVHLVNHLTAPAYVLGPFLCKINSFAQSK</sequence>
<dbReference type="PRINTS" id="PR00237">
    <property type="entry name" value="GPCRRHODOPSN"/>
</dbReference>
<dbReference type="GO" id="GO:0016020">
    <property type="term" value="C:membrane"/>
    <property type="evidence" value="ECO:0007669"/>
    <property type="project" value="UniProtKB-SubCell"/>
</dbReference>
<keyword evidence="5" id="KW-0297">G-protein coupled receptor</keyword>
<feature type="domain" description="G-protein coupled receptors family 1 profile" evidence="9">
    <location>
        <begin position="47"/>
        <end position="113"/>
    </location>
</feature>
<dbReference type="PANTHER" id="PTHR24235">
    <property type="entry name" value="NEUROPEPTIDE Y RECEPTOR"/>
    <property type="match status" value="1"/>
</dbReference>
<name>A0A132AEI4_SARSC</name>
<evidence type="ECO:0000256" key="2">
    <source>
        <dbReference type="ARBA" id="ARBA00010663"/>
    </source>
</evidence>
<evidence type="ECO:0000313" key="11">
    <source>
        <dbReference type="Proteomes" id="UP000616769"/>
    </source>
</evidence>
<evidence type="ECO:0000256" key="5">
    <source>
        <dbReference type="ARBA" id="ARBA00023040"/>
    </source>
</evidence>
<keyword evidence="3 10" id="KW-0812">Transmembrane</keyword>
<evidence type="ECO:0000256" key="4">
    <source>
        <dbReference type="ARBA" id="ARBA00022989"/>
    </source>
</evidence>
<evidence type="ECO:0000256" key="6">
    <source>
        <dbReference type="ARBA" id="ARBA00023136"/>
    </source>
</evidence>
<dbReference type="AlphaFoldDB" id="A0A132AEI4"/>
<dbReference type="OrthoDB" id="5975505at2759"/>
<keyword evidence="7 10" id="KW-0675">Receptor</keyword>
<keyword evidence="8" id="KW-0807">Transducer</keyword>
<evidence type="ECO:0000256" key="7">
    <source>
        <dbReference type="ARBA" id="ARBA00023170"/>
    </source>
</evidence>
<evidence type="ECO:0000313" key="10">
    <source>
        <dbReference type="EMBL" id="KPM09394.1"/>
    </source>
</evidence>
<gene>
    <name evidence="10" type="ORF">QR98_0079280</name>
</gene>
<dbReference type="Pfam" id="PF00001">
    <property type="entry name" value="7tm_1"/>
    <property type="match status" value="1"/>
</dbReference>
<evidence type="ECO:0000256" key="3">
    <source>
        <dbReference type="ARBA" id="ARBA00022692"/>
    </source>
</evidence>
<dbReference type="EMBL" id="JXLN01013482">
    <property type="protein sequence ID" value="KPM09394.1"/>
    <property type="molecule type" value="Genomic_DNA"/>
</dbReference>
<accession>A0A132AEI4</accession>
<comment type="subcellular location">
    <subcellularLocation>
        <location evidence="1">Membrane</location>
        <topology evidence="1">Multi-pass membrane protein</topology>
    </subcellularLocation>
</comment>
<evidence type="ECO:0000259" key="9">
    <source>
        <dbReference type="PROSITE" id="PS50262"/>
    </source>
</evidence>
<comment type="similarity">
    <text evidence="2">Belongs to the G-protein coupled receptor 1 family.</text>
</comment>
<protein>
    <submittedName>
        <fullName evidence="10">7 transmembrane receptor-like protein 3</fullName>
    </submittedName>
</protein>
<dbReference type="InterPro" id="IPR000276">
    <property type="entry name" value="GPCR_Rhodpsn"/>
</dbReference>
<dbReference type="PROSITE" id="PS50262">
    <property type="entry name" value="G_PROTEIN_RECEP_F1_2"/>
    <property type="match status" value="1"/>
</dbReference>
<dbReference type="VEuPathDB" id="VectorBase:SSCA009542"/>
<reference evidence="10 11" key="1">
    <citation type="journal article" date="2015" name="Parasit. Vectors">
        <title>Draft genome of the scabies mite.</title>
        <authorList>
            <person name="Rider S.D.Jr."/>
            <person name="Morgan M.S."/>
            <person name="Arlian L.G."/>
        </authorList>
    </citation>
    <scope>NUCLEOTIDE SEQUENCE [LARGE SCALE GENOMIC DNA]</scope>
    <source>
        <strain evidence="10">Arlian Lab</strain>
    </source>
</reference>
<keyword evidence="4" id="KW-1133">Transmembrane helix</keyword>
<dbReference type="GO" id="GO:0004930">
    <property type="term" value="F:G protein-coupled receptor activity"/>
    <property type="evidence" value="ECO:0007669"/>
    <property type="project" value="UniProtKB-KW"/>
</dbReference>
<dbReference type="Gene3D" id="1.20.1070.10">
    <property type="entry name" value="Rhodopsin 7-helix transmembrane proteins"/>
    <property type="match status" value="1"/>
</dbReference>
<dbReference type="Proteomes" id="UP000616769">
    <property type="component" value="Unassembled WGS sequence"/>
</dbReference>
<evidence type="ECO:0000256" key="1">
    <source>
        <dbReference type="ARBA" id="ARBA00004141"/>
    </source>
</evidence>